<dbReference type="Pfam" id="PF02190">
    <property type="entry name" value="LON_substr_bdg"/>
    <property type="match status" value="1"/>
</dbReference>
<dbReference type="Proteomes" id="UP000226031">
    <property type="component" value="Unassembled WGS sequence"/>
</dbReference>
<dbReference type="PANTHER" id="PTHR23327">
    <property type="entry name" value="RING FINGER PROTEIN 127"/>
    <property type="match status" value="1"/>
</dbReference>
<organism evidence="3 4">
    <name type="scientific">[Emmonsia] crescens</name>
    <dbReference type="NCBI Taxonomy" id="73230"/>
    <lineage>
        <taxon>Eukaryota</taxon>
        <taxon>Fungi</taxon>
        <taxon>Dikarya</taxon>
        <taxon>Ascomycota</taxon>
        <taxon>Pezizomycotina</taxon>
        <taxon>Eurotiomycetes</taxon>
        <taxon>Eurotiomycetidae</taxon>
        <taxon>Onygenales</taxon>
        <taxon>Ajellomycetaceae</taxon>
        <taxon>Emergomyces</taxon>
    </lineage>
</organism>
<accession>A0A2B7ZI57</accession>
<dbReference type="AlphaFoldDB" id="A0A2B7ZI57"/>
<comment type="caution">
    <text evidence="3">The sequence shown here is derived from an EMBL/GenBank/DDBJ whole genome shotgun (WGS) entry which is preliminary data.</text>
</comment>
<proteinExistence type="predicted"/>
<dbReference type="SMART" id="SM00184">
    <property type="entry name" value="RING"/>
    <property type="match status" value="2"/>
</dbReference>
<dbReference type="SMART" id="SM00464">
    <property type="entry name" value="LON"/>
    <property type="match status" value="1"/>
</dbReference>
<keyword evidence="4" id="KW-1185">Reference proteome</keyword>
<evidence type="ECO:0000256" key="1">
    <source>
        <dbReference type="PROSITE-ProRule" id="PRU00175"/>
    </source>
</evidence>
<reference evidence="3 4" key="1">
    <citation type="submission" date="2017-10" db="EMBL/GenBank/DDBJ databases">
        <title>Comparative genomics in systemic dimorphic fungi from Ajellomycetaceae.</title>
        <authorList>
            <person name="Munoz J.F."/>
            <person name="Mcewen J.G."/>
            <person name="Clay O.K."/>
            <person name="Cuomo C.A."/>
        </authorList>
    </citation>
    <scope>NUCLEOTIDE SEQUENCE [LARGE SCALE GENOMIC DNA]</scope>
    <source>
        <strain evidence="3 4">UAMH4076</strain>
    </source>
</reference>
<dbReference type="InterPro" id="IPR015947">
    <property type="entry name" value="PUA-like_sf"/>
</dbReference>
<keyword evidence="1" id="KW-0863">Zinc-finger</keyword>
<keyword evidence="1" id="KW-0862">Zinc</keyword>
<evidence type="ECO:0000313" key="4">
    <source>
        <dbReference type="Proteomes" id="UP000226031"/>
    </source>
</evidence>
<dbReference type="InterPro" id="IPR001841">
    <property type="entry name" value="Znf_RING"/>
</dbReference>
<dbReference type="STRING" id="73230.A0A2B7ZI57"/>
<dbReference type="SUPFAM" id="SSF57850">
    <property type="entry name" value="RING/U-box"/>
    <property type="match status" value="1"/>
</dbReference>
<gene>
    <name evidence="3" type="ORF">GX50_03868</name>
</gene>
<name>A0A2B7ZI57_9EURO</name>
<dbReference type="InterPro" id="IPR013083">
    <property type="entry name" value="Znf_RING/FYVE/PHD"/>
</dbReference>
<dbReference type="GO" id="GO:0008270">
    <property type="term" value="F:zinc ion binding"/>
    <property type="evidence" value="ECO:0007669"/>
    <property type="project" value="UniProtKB-KW"/>
</dbReference>
<sequence length="558" mass="63738">MADSNEELYDVDPLSLSLTASTAQQNRSHDTEFAGNGLIQITSLTQSELEKIDGGRNEKLDIRTLIRCIQCPLCWLPMRTPIRLPCNNWICGKCLLPPNERFNDIPRKVGGRNFREHILVSCPFSEQKYFLDGERECGMAHGLDDCAVDITLQTVVENFSGTLNEFEILEDEGHRVSISIWLAHGGDDDHFYELENISTEGRVIGTYRLAESGLLPYHAHIEFNDFSEGSEYSASLENRVLSQLRKTIVPELRCPICLSVMLHPYIASCGHSYCRTCFKQPLRDDDLCPGCRNPLFRRPLGLERSNTRLQGLIEQLLPNKLDTMRKEKIVSFLGGQNKVPVIDGIVWPIQDLVIPVTHLEDTHAIKFAIDNRFQHVGVFKSVYNDHKPPYNKYGTLLRINDRLGWHNRSMVVTGHGLAIIKITDIDMTRGFPVATVEEIPDVPPTTHKEIAQPIKDVFSQLITTTPGHNDLNMFSTLHLLELAWDYFNPNAQGGFPWPGDMWQYIVPPPGNAAEFPYWVTRVVSLPREEKYRLLKTNNVRHRMEIVVSWLINIETRRW</sequence>
<keyword evidence="1" id="KW-0479">Metal-binding</keyword>
<dbReference type="Gene3D" id="3.30.40.10">
    <property type="entry name" value="Zinc/RING finger domain, C3HC4 (zinc finger)"/>
    <property type="match status" value="1"/>
</dbReference>
<dbReference type="PROSITE" id="PS50089">
    <property type="entry name" value="ZF_RING_2"/>
    <property type="match status" value="1"/>
</dbReference>
<dbReference type="VEuPathDB" id="FungiDB:EMCG_00273"/>
<feature type="domain" description="RING-type" evidence="2">
    <location>
        <begin position="254"/>
        <end position="292"/>
    </location>
</feature>
<dbReference type="GO" id="GO:0061630">
    <property type="term" value="F:ubiquitin protein ligase activity"/>
    <property type="evidence" value="ECO:0007669"/>
    <property type="project" value="TreeGrafter"/>
</dbReference>
<protein>
    <recommendedName>
        <fullName evidence="2">RING-type domain-containing protein</fullName>
    </recommendedName>
</protein>
<dbReference type="Pfam" id="PF13923">
    <property type="entry name" value="zf-C3HC4_2"/>
    <property type="match status" value="1"/>
</dbReference>
<dbReference type="SUPFAM" id="SSF88697">
    <property type="entry name" value="PUA domain-like"/>
    <property type="match status" value="1"/>
</dbReference>
<evidence type="ECO:0000259" key="2">
    <source>
        <dbReference type="PROSITE" id="PS50089"/>
    </source>
</evidence>
<dbReference type="PANTHER" id="PTHR23327:SF42">
    <property type="entry name" value="LON PEPTIDASE N-TERMINAL DOMAIN AND RING FINGER PROTEIN C14F5.10C"/>
    <property type="match status" value="1"/>
</dbReference>
<dbReference type="Gene3D" id="1.20.58.1480">
    <property type="match status" value="1"/>
</dbReference>
<dbReference type="EMBL" id="PDND01000066">
    <property type="protein sequence ID" value="PGH33315.1"/>
    <property type="molecule type" value="Genomic_DNA"/>
</dbReference>
<evidence type="ECO:0000313" key="3">
    <source>
        <dbReference type="EMBL" id="PGH33315.1"/>
    </source>
</evidence>
<dbReference type="InterPro" id="IPR003111">
    <property type="entry name" value="Lon_prtase_N"/>
</dbReference>